<reference evidence="2" key="1">
    <citation type="journal article" date="2020" name="Stud. Mycol.">
        <title>101 Dothideomycetes genomes: a test case for predicting lifestyles and emergence of pathogens.</title>
        <authorList>
            <person name="Haridas S."/>
            <person name="Albert R."/>
            <person name="Binder M."/>
            <person name="Bloem J."/>
            <person name="Labutti K."/>
            <person name="Salamov A."/>
            <person name="Andreopoulos B."/>
            <person name="Baker S."/>
            <person name="Barry K."/>
            <person name="Bills G."/>
            <person name="Bluhm B."/>
            <person name="Cannon C."/>
            <person name="Castanera R."/>
            <person name="Culley D."/>
            <person name="Daum C."/>
            <person name="Ezra D."/>
            <person name="Gonzalez J."/>
            <person name="Henrissat B."/>
            <person name="Kuo A."/>
            <person name="Liang C."/>
            <person name="Lipzen A."/>
            <person name="Lutzoni F."/>
            <person name="Magnuson J."/>
            <person name="Mondo S."/>
            <person name="Nolan M."/>
            <person name="Ohm R."/>
            <person name="Pangilinan J."/>
            <person name="Park H.-J."/>
            <person name="Ramirez L."/>
            <person name="Alfaro M."/>
            <person name="Sun H."/>
            <person name="Tritt A."/>
            <person name="Yoshinaga Y."/>
            <person name="Zwiers L.-H."/>
            <person name="Turgeon B."/>
            <person name="Goodwin S."/>
            <person name="Spatafora J."/>
            <person name="Crous P."/>
            <person name="Grigoriev I."/>
        </authorList>
    </citation>
    <scope>NUCLEOTIDE SEQUENCE</scope>
    <source>
        <strain evidence="2">Tuck. ex Michener</strain>
    </source>
</reference>
<dbReference type="AlphaFoldDB" id="A0A6A6HI28"/>
<proteinExistence type="predicted"/>
<dbReference type="Proteomes" id="UP000800092">
    <property type="component" value="Unassembled WGS sequence"/>
</dbReference>
<feature type="region of interest" description="Disordered" evidence="1">
    <location>
        <begin position="1"/>
        <end position="20"/>
    </location>
</feature>
<dbReference type="EMBL" id="ML991778">
    <property type="protein sequence ID" value="KAF2237794.1"/>
    <property type="molecule type" value="Genomic_DNA"/>
</dbReference>
<evidence type="ECO:0000313" key="3">
    <source>
        <dbReference type="Proteomes" id="UP000800092"/>
    </source>
</evidence>
<sequence length="210" mass="23160">MMKTRKKKAKVADAGRPKKTGGGKYRLAVTAAAAARWASYRGQTHGTATASFGLTLGMPLPASAVLAFAKVWLFMEDGSIISLSCQFRVAVDVPHVLTDRLRIDIITAKMHSAIQARKRHVSLSNLAYLQVWNISQLRPSIRIDLIGRNNQRIATNFRFHLTSSPRSLSICGNPSYLAGRRMDEHTLLAKVDRGSLHRKGILVPTLRTST</sequence>
<gene>
    <name evidence="2" type="ORF">EV356DRAFT_359480</name>
</gene>
<name>A0A6A6HI28_VIRVR</name>
<protein>
    <submittedName>
        <fullName evidence="2">Uncharacterized protein</fullName>
    </submittedName>
</protein>
<keyword evidence="3" id="KW-1185">Reference proteome</keyword>
<accession>A0A6A6HI28</accession>
<organism evidence="2 3">
    <name type="scientific">Viridothelium virens</name>
    <name type="common">Speckled blister lichen</name>
    <name type="synonym">Trypethelium virens</name>
    <dbReference type="NCBI Taxonomy" id="1048519"/>
    <lineage>
        <taxon>Eukaryota</taxon>
        <taxon>Fungi</taxon>
        <taxon>Dikarya</taxon>
        <taxon>Ascomycota</taxon>
        <taxon>Pezizomycotina</taxon>
        <taxon>Dothideomycetes</taxon>
        <taxon>Dothideomycetes incertae sedis</taxon>
        <taxon>Trypetheliales</taxon>
        <taxon>Trypetheliaceae</taxon>
        <taxon>Viridothelium</taxon>
    </lineage>
</organism>
<evidence type="ECO:0000313" key="2">
    <source>
        <dbReference type="EMBL" id="KAF2237794.1"/>
    </source>
</evidence>
<evidence type="ECO:0000256" key="1">
    <source>
        <dbReference type="SAM" id="MobiDB-lite"/>
    </source>
</evidence>